<accession>A0A5Q2TGE9</accession>
<dbReference type="InterPro" id="IPR052920">
    <property type="entry name" value="DNA-binding_regulatory"/>
</dbReference>
<dbReference type="SUPFAM" id="SSF53474">
    <property type="entry name" value="alpha/beta-Hydrolases"/>
    <property type="match status" value="1"/>
</dbReference>
<proteinExistence type="predicted"/>
<evidence type="ECO:0000259" key="2">
    <source>
        <dbReference type="Pfam" id="PF00561"/>
    </source>
</evidence>
<dbReference type="Gene3D" id="3.40.50.1820">
    <property type="entry name" value="alpha/beta hydrolase"/>
    <property type="match status" value="1"/>
</dbReference>
<dbReference type="GO" id="GO:0016787">
    <property type="term" value="F:hydrolase activity"/>
    <property type="evidence" value="ECO:0007669"/>
    <property type="project" value="UniProtKB-KW"/>
</dbReference>
<feature type="transmembrane region" description="Helical" evidence="1">
    <location>
        <begin position="6"/>
        <end position="27"/>
    </location>
</feature>
<name>A0A5Q2TGE9_9BACI</name>
<protein>
    <submittedName>
        <fullName evidence="3">Alpha/beta fold hydrolase</fullName>
    </submittedName>
</protein>
<sequence length="320" mass="36239">MMKVTIIIIVIIVIMLGVYFWVGNYFYNFALNAKKEKVFIKDNPHLARSEAVLPDVAEEAKLIDNEFKDRVPSSSMSMISRDKLQLKLHANLYQQEEQNQKWAIVVHGYGAKAAVMVRWIRGFYEKGFNVLAPDLRGHGESEGSYIGMGWYDRLDTLSWIDQILDINPDAEIVLYGVSMGGATVMMTSGECLPANVKVIVEDCGYTSVDDIFAYQLADLFKLPKFPIINAANTVTKLRAGFDIYEASAVNKVRVSNIPMLFIHGEKDSFVPFEMIDKVYEVANVDKEKLIIPNAGHGESVQVDPELYWTTIWNFVDKYIP</sequence>
<evidence type="ECO:0000313" key="3">
    <source>
        <dbReference type="EMBL" id="QGH33756.1"/>
    </source>
</evidence>
<keyword evidence="1" id="KW-0812">Transmembrane</keyword>
<dbReference type="PANTHER" id="PTHR43358:SF4">
    <property type="entry name" value="ALPHA_BETA HYDROLASE FOLD-1 DOMAIN-CONTAINING PROTEIN"/>
    <property type="match status" value="1"/>
</dbReference>
<dbReference type="PRINTS" id="PR00111">
    <property type="entry name" value="ABHYDROLASE"/>
</dbReference>
<dbReference type="AlphaFoldDB" id="A0A5Q2TGE9"/>
<dbReference type="EMBL" id="CP045915">
    <property type="protein sequence ID" value="QGH33756.1"/>
    <property type="molecule type" value="Genomic_DNA"/>
</dbReference>
<evidence type="ECO:0000313" key="4">
    <source>
        <dbReference type="Proteomes" id="UP000339690"/>
    </source>
</evidence>
<gene>
    <name evidence="3" type="ORF">GI584_06865</name>
</gene>
<dbReference type="InterPro" id="IPR029058">
    <property type="entry name" value="AB_hydrolase_fold"/>
</dbReference>
<dbReference type="KEGG" id="grc:GI584_06865"/>
<dbReference type="InterPro" id="IPR000073">
    <property type="entry name" value="AB_hydrolase_1"/>
</dbReference>
<keyword evidence="1" id="KW-1133">Transmembrane helix</keyword>
<keyword evidence="1" id="KW-0472">Membrane</keyword>
<dbReference type="Pfam" id="PF00561">
    <property type="entry name" value="Abhydrolase_1"/>
    <property type="match status" value="1"/>
</dbReference>
<keyword evidence="4" id="KW-1185">Reference proteome</keyword>
<evidence type="ECO:0000256" key="1">
    <source>
        <dbReference type="SAM" id="Phobius"/>
    </source>
</evidence>
<keyword evidence="3" id="KW-0378">Hydrolase</keyword>
<dbReference type="PANTHER" id="PTHR43358">
    <property type="entry name" value="ALPHA/BETA-HYDROLASE"/>
    <property type="match status" value="1"/>
</dbReference>
<feature type="domain" description="AB hydrolase-1" evidence="2">
    <location>
        <begin position="104"/>
        <end position="221"/>
    </location>
</feature>
<dbReference type="RefSeq" id="WP_153790744.1">
    <property type="nucleotide sequence ID" value="NZ_CP045915.1"/>
</dbReference>
<organism evidence="3 4">
    <name type="scientific">Gracilibacillus salitolerans</name>
    <dbReference type="NCBI Taxonomy" id="2663022"/>
    <lineage>
        <taxon>Bacteria</taxon>
        <taxon>Bacillati</taxon>
        <taxon>Bacillota</taxon>
        <taxon>Bacilli</taxon>
        <taxon>Bacillales</taxon>
        <taxon>Bacillaceae</taxon>
        <taxon>Gracilibacillus</taxon>
    </lineage>
</organism>
<dbReference type="Proteomes" id="UP000339690">
    <property type="component" value="Chromosome"/>
</dbReference>
<reference evidence="3 4" key="1">
    <citation type="submission" date="2019-11" db="EMBL/GenBank/DDBJ databases">
        <title>Gracilibacillus salitolerans sp. nov., a moderate halophile isolated from a saline soil in northwest China.</title>
        <authorList>
            <person name="Gan L."/>
        </authorList>
    </citation>
    <scope>NUCLEOTIDE SEQUENCE [LARGE SCALE GENOMIC DNA]</scope>
    <source>
        <strain evidence="3 4">SCU50</strain>
    </source>
</reference>